<dbReference type="PANTHER" id="PTHR47197">
    <property type="entry name" value="PROTEIN NIRF"/>
    <property type="match status" value="1"/>
</dbReference>
<dbReference type="SUPFAM" id="SSF51004">
    <property type="entry name" value="C-terminal (heme d1) domain of cytochrome cd1-nitrite reductase"/>
    <property type="match status" value="1"/>
</dbReference>
<keyword evidence="3" id="KW-1185">Reference proteome</keyword>
<name>A0ABS2R155_9BACI</name>
<evidence type="ECO:0000313" key="3">
    <source>
        <dbReference type="Proteomes" id="UP000823485"/>
    </source>
</evidence>
<dbReference type="InterPro" id="IPR011048">
    <property type="entry name" value="Haem_d1_sf"/>
</dbReference>
<dbReference type="Gene3D" id="2.130.10.10">
    <property type="entry name" value="YVTN repeat-like/Quinoprotein amine dehydrogenase"/>
    <property type="match status" value="1"/>
</dbReference>
<dbReference type="EMBL" id="JAFBFH010000001">
    <property type="protein sequence ID" value="MBM7713100.1"/>
    <property type="molecule type" value="Genomic_DNA"/>
</dbReference>
<sequence length="322" mass="36053">MKKKTHLLFILFIILLAGCQDKSYQPVKEGQEFAATLNLGEFSIDFLNKKGEVFGHWELHKAYTGARLLPDGDTLLLFGPELEEVDFYSLKTGKLKRSFKTGKGIVNGVYLKNNLGFAFADKESNAVRFFNKNGEEIKSVKTKPYPLEMETDGQYLYVASFKGKALAFINLDDYSIESELSIPASSTGMLLRSKESELWIGGHGEGTKPQSFIAVYSLKTQALKEQIPAPLMPVDFYENNYGLYALSHGTNMLYRFDFDKKLKAQVEVGANPFAVSSFSGKMIVAGFDSNEVYWIDPETLEIEGKTKVGKGPFGIFTREKVE</sequence>
<dbReference type="GO" id="GO:0003677">
    <property type="term" value="F:DNA binding"/>
    <property type="evidence" value="ECO:0007669"/>
    <property type="project" value="UniProtKB-KW"/>
</dbReference>
<dbReference type="InterPro" id="IPR051200">
    <property type="entry name" value="Host-pathogen_enzymatic-act"/>
</dbReference>
<accession>A0ABS2R155</accession>
<dbReference type="PANTHER" id="PTHR47197:SF3">
    <property type="entry name" value="DIHYDRO-HEME D1 DEHYDROGENASE"/>
    <property type="match status" value="1"/>
</dbReference>
<gene>
    <name evidence="2" type="ORF">JOC94_000066</name>
</gene>
<comment type="caution">
    <text evidence="2">The sequence shown here is derived from an EMBL/GenBank/DDBJ whole genome shotgun (WGS) entry which is preliminary data.</text>
</comment>
<dbReference type="PROSITE" id="PS51257">
    <property type="entry name" value="PROKAR_LIPOPROTEIN"/>
    <property type="match status" value="1"/>
</dbReference>
<reference evidence="2 3" key="1">
    <citation type="submission" date="2021-01" db="EMBL/GenBank/DDBJ databases">
        <title>Genomic Encyclopedia of Type Strains, Phase IV (KMG-IV): sequencing the most valuable type-strain genomes for metagenomic binning, comparative biology and taxonomic classification.</title>
        <authorList>
            <person name="Goeker M."/>
        </authorList>
    </citation>
    <scope>NUCLEOTIDE SEQUENCE [LARGE SCALE GENOMIC DNA]</scope>
    <source>
        <strain evidence="2 3">DSM 105453</strain>
    </source>
</reference>
<proteinExistence type="predicted"/>
<protein>
    <submittedName>
        <fullName evidence="2">DNA-binding beta-propeller fold protein YncE</fullName>
    </submittedName>
</protein>
<evidence type="ECO:0000313" key="2">
    <source>
        <dbReference type="EMBL" id="MBM7713100.1"/>
    </source>
</evidence>
<dbReference type="Proteomes" id="UP000823485">
    <property type="component" value="Unassembled WGS sequence"/>
</dbReference>
<organism evidence="2 3">
    <name type="scientific">Siminovitchia thermophila</name>
    <dbReference type="NCBI Taxonomy" id="1245522"/>
    <lineage>
        <taxon>Bacteria</taxon>
        <taxon>Bacillati</taxon>
        <taxon>Bacillota</taxon>
        <taxon>Bacilli</taxon>
        <taxon>Bacillales</taxon>
        <taxon>Bacillaceae</taxon>
        <taxon>Siminovitchia</taxon>
    </lineage>
</organism>
<dbReference type="RefSeq" id="WP_077109884.1">
    <property type="nucleotide sequence ID" value="NZ_JAFBFH010000001.1"/>
</dbReference>
<dbReference type="InterPro" id="IPR015943">
    <property type="entry name" value="WD40/YVTN_repeat-like_dom_sf"/>
</dbReference>
<keyword evidence="1" id="KW-0732">Signal</keyword>
<feature type="signal peptide" evidence="1">
    <location>
        <begin position="1"/>
        <end position="19"/>
    </location>
</feature>
<keyword evidence="2" id="KW-0238">DNA-binding</keyword>
<evidence type="ECO:0000256" key="1">
    <source>
        <dbReference type="SAM" id="SignalP"/>
    </source>
</evidence>
<feature type="chain" id="PRO_5045643134" evidence="1">
    <location>
        <begin position="20"/>
        <end position="322"/>
    </location>
</feature>